<dbReference type="AlphaFoldDB" id="A0ABD3G8U2"/>
<sequence>MEEHVLPRTGVTPSPGYSQAVTPGYAPELCPAYGPENTPGYVPGPSPGYVPGPSPGYAPAQTPGYVPGPSPGYAPAQTPGYVPGPSPGYAPEPTPVFNPLPFSPGGNEAIDCNRLPLGLSPIIPAEGVVEIEVPLNTWDVIGMADTQIIHNPAEIVDIPASPEYSRRWKMVDDDAICILEANGEVLARGPTCVKGTQGSLGTNMCHHLS</sequence>
<proteinExistence type="predicted"/>
<comment type="caution">
    <text evidence="2">The sequence shown here is derived from an EMBL/GenBank/DDBJ whole genome shotgun (WGS) entry which is preliminary data.</text>
</comment>
<evidence type="ECO:0000313" key="2">
    <source>
        <dbReference type="EMBL" id="KAL3675042.1"/>
    </source>
</evidence>
<feature type="region of interest" description="Disordered" evidence="1">
    <location>
        <begin position="52"/>
        <end position="96"/>
    </location>
</feature>
<reference evidence="2 3" key="1">
    <citation type="submission" date="2024-09" db="EMBL/GenBank/DDBJ databases">
        <title>Chromosome-scale assembly of Riccia sorocarpa.</title>
        <authorList>
            <person name="Paukszto L."/>
        </authorList>
    </citation>
    <scope>NUCLEOTIDE SEQUENCE [LARGE SCALE GENOMIC DNA]</scope>
    <source>
        <strain evidence="2">LP-2024</strain>
        <tissue evidence="2">Aerial parts of the thallus</tissue>
    </source>
</reference>
<dbReference type="EMBL" id="JBJQOH010000008">
    <property type="protein sequence ID" value="KAL3675042.1"/>
    <property type="molecule type" value="Genomic_DNA"/>
</dbReference>
<gene>
    <name evidence="2" type="ORF">R1sor_024990</name>
</gene>
<evidence type="ECO:0000313" key="3">
    <source>
        <dbReference type="Proteomes" id="UP001633002"/>
    </source>
</evidence>
<name>A0ABD3G8U2_9MARC</name>
<dbReference type="Proteomes" id="UP001633002">
    <property type="component" value="Unassembled WGS sequence"/>
</dbReference>
<organism evidence="2 3">
    <name type="scientific">Riccia sorocarpa</name>
    <dbReference type="NCBI Taxonomy" id="122646"/>
    <lineage>
        <taxon>Eukaryota</taxon>
        <taxon>Viridiplantae</taxon>
        <taxon>Streptophyta</taxon>
        <taxon>Embryophyta</taxon>
        <taxon>Marchantiophyta</taxon>
        <taxon>Marchantiopsida</taxon>
        <taxon>Marchantiidae</taxon>
        <taxon>Marchantiales</taxon>
        <taxon>Ricciaceae</taxon>
        <taxon>Riccia</taxon>
    </lineage>
</organism>
<protein>
    <submittedName>
        <fullName evidence="2">Uncharacterized protein</fullName>
    </submittedName>
</protein>
<accession>A0ABD3G8U2</accession>
<evidence type="ECO:0000256" key="1">
    <source>
        <dbReference type="SAM" id="MobiDB-lite"/>
    </source>
</evidence>
<feature type="compositionally biased region" description="Pro residues" evidence="1">
    <location>
        <begin position="82"/>
        <end position="96"/>
    </location>
</feature>
<keyword evidence="3" id="KW-1185">Reference proteome</keyword>